<dbReference type="Proteomes" id="UP001291653">
    <property type="component" value="Unassembled WGS sequence"/>
</dbReference>
<dbReference type="Gene3D" id="3.40.630.30">
    <property type="match status" value="1"/>
</dbReference>
<evidence type="ECO:0000313" key="4">
    <source>
        <dbReference type="EMBL" id="GLF96904.1"/>
    </source>
</evidence>
<accession>A0ABQ5P2T1</accession>
<gene>
    <name evidence="4" type="ORF">SYYSPA8_21425</name>
</gene>
<evidence type="ECO:0000256" key="2">
    <source>
        <dbReference type="ARBA" id="ARBA00023315"/>
    </source>
</evidence>
<sequence length="170" mass="18932">MDHDIEVREIAPGDWDAIVALEAGAYADCALSEDRAALESRAAASPATCFVLVRRVRLAGYVLALPYPRFRFPDLSQAEDSVFHSPNLHLHDLVVAREERGRGLARRLLRQLTATARSRQFERISLISVEDSRPFWSARGFEPHPEIPLPESYGTSAVYMSRALTDGAGR</sequence>
<name>A0ABQ5P2T1_9ACTN</name>
<dbReference type="PROSITE" id="PS51186">
    <property type="entry name" value="GNAT"/>
    <property type="match status" value="1"/>
</dbReference>
<evidence type="ECO:0000259" key="3">
    <source>
        <dbReference type="PROSITE" id="PS51186"/>
    </source>
</evidence>
<dbReference type="EMBL" id="BSBI01000009">
    <property type="protein sequence ID" value="GLF96904.1"/>
    <property type="molecule type" value="Genomic_DNA"/>
</dbReference>
<evidence type="ECO:0000313" key="5">
    <source>
        <dbReference type="Proteomes" id="UP001291653"/>
    </source>
</evidence>
<protein>
    <submittedName>
        <fullName evidence="4">GNAT family N-acetyltransferase</fullName>
    </submittedName>
</protein>
<dbReference type="InterPro" id="IPR016181">
    <property type="entry name" value="Acyl_CoA_acyltransferase"/>
</dbReference>
<keyword evidence="1" id="KW-0808">Transferase</keyword>
<keyword evidence="2" id="KW-0012">Acyltransferase</keyword>
<dbReference type="InterPro" id="IPR050832">
    <property type="entry name" value="Bact_Acetyltransf"/>
</dbReference>
<organism evidence="4 5">
    <name type="scientific">Streptomyces yaizuensis</name>
    <dbReference type="NCBI Taxonomy" id="2989713"/>
    <lineage>
        <taxon>Bacteria</taxon>
        <taxon>Bacillati</taxon>
        <taxon>Actinomycetota</taxon>
        <taxon>Actinomycetes</taxon>
        <taxon>Kitasatosporales</taxon>
        <taxon>Streptomycetaceae</taxon>
        <taxon>Streptomyces</taxon>
    </lineage>
</organism>
<dbReference type="PANTHER" id="PTHR43877">
    <property type="entry name" value="AMINOALKYLPHOSPHONATE N-ACETYLTRANSFERASE-RELATED-RELATED"/>
    <property type="match status" value="1"/>
</dbReference>
<feature type="domain" description="N-acetyltransferase" evidence="3">
    <location>
        <begin position="5"/>
        <end position="165"/>
    </location>
</feature>
<dbReference type="CDD" id="cd04301">
    <property type="entry name" value="NAT_SF"/>
    <property type="match status" value="1"/>
</dbReference>
<dbReference type="InterPro" id="IPR000182">
    <property type="entry name" value="GNAT_dom"/>
</dbReference>
<reference evidence="4 5" key="1">
    <citation type="submission" date="2022-10" db="EMBL/GenBank/DDBJ databases">
        <title>Draft genome sequence of Streptomyces sp. YSPA8.</title>
        <authorList>
            <person name="Moriuchi R."/>
            <person name="Dohra H."/>
            <person name="Yamamura H."/>
            <person name="Kodani S."/>
        </authorList>
    </citation>
    <scope>NUCLEOTIDE SEQUENCE [LARGE SCALE GENOMIC DNA]</scope>
    <source>
        <strain evidence="4 5">YSPA8</strain>
    </source>
</reference>
<dbReference type="Pfam" id="PF00583">
    <property type="entry name" value="Acetyltransf_1"/>
    <property type="match status" value="1"/>
</dbReference>
<proteinExistence type="predicted"/>
<comment type="caution">
    <text evidence="4">The sequence shown here is derived from an EMBL/GenBank/DDBJ whole genome shotgun (WGS) entry which is preliminary data.</text>
</comment>
<dbReference type="SUPFAM" id="SSF55729">
    <property type="entry name" value="Acyl-CoA N-acyltransferases (Nat)"/>
    <property type="match status" value="1"/>
</dbReference>
<keyword evidence="5" id="KW-1185">Reference proteome</keyword>
<dbReference type="RefSeq" id="WP_323448923.1">
    <property type="nucleotide sequence ID" value="NZ_BSBI01000009.1"/>
</dbReference>
<evidence type="ECO:0000256" key="1">
    <source>
        <dbReference type="ARBA" id="ARBA00022679"/>
    </source>
</evidence>